<gene>
    <name evidence="3" type="ORF">Vafri_13239</name>
</gene>
<dbReference type="EMBL" id="BNCO01000029">
    <property type="protein sequence ID" value="GIL58041.1"/>
    <property type="molecule type" value="Genomic_DNA"/>
</dbReference>
<comment type="caution">
    <text evidence="3">The sequence shown here is derived from an EMBL/GenBank/DDBJ whole genome shotgun (WGS) entry which is preliminary data.</text>
</comment>
<feature type="signal peptide" evidence="1">
    <location>
        <begin position="1"/>
        <end position="21"/>
    </location>
</feature>
<dbReference type="InterPro" id="IPR024616">
    <property type="entry name" value="Pherophorin"/>
</dbReference>
<keyword evidence="1" id="KW-0732">Signal</keyword>
<dbReference type="Proteomes" id="UP000747399">
    <property type="component" value="Unassembled WGS sequence"/>
</dbReference>
<feature type="domain" description="Pherophorin" evidence="2">
    <location>
        <begin position="170"/>
        <end position="312"/>
    </location>
</feature>
<protein>
    <recommendedName>
        <fullName evidence="2">Pherophorin domain-containing protein</fullName>
    </recommendedName>
</protein>
<sequence>MRWNSLLFTAVVLGWFAGSHAESIQFPSDACKVCINAELYPPEIDYRPYRFDEKDCNSFQSSVASLLNNVIDDNGGQHNFGFLPDPSLCEATKVSICDITSSPEDELVLLQGWIIKFAPAFYDAVTGGKMCHPKYENYGLAVTVDSCGDLLAQPPDVANECGLLPPPSINCTCNTTTGISPYIVSSSFREEPSSNSQTALYCFDILVNKDILPSTCSDIDILRKVEFYAEQSLKSFVKSFRLSPNGGSPTTISPSWGPTGSNLLKASLYWTKDQATGASVCVEVKKPMTMLELCGGWKCYVYLFNPDLKCCPLSTSAP</sequence>
<keyword evidence="4" id="KW-1185">Reference proteome</keyword>
<evidence type="ECO:0000256" key="1">
    <source>
        <dbReference type="SAM" id="SignalP"/>
    </source>
</evidence>
<evidence type="ECO:0000313" key="4">
    <source>
        <dbReference type="Proteomes" id="UP000747399"/>
    </source>
</evidence>
<evidence type="ECO:0000313" key="3">
    <source>
        <dbReference type="EMBL" id="GIL58041.1"/>
    </source>
</evidence>
<accession>A0A8J4F580</accession>
<organism evidence="3 4">
    <name type="scientific">Volvox africanus</name>
    <dbReference type="NCBI Taxonomy" id="51714"/>
    <lineage>
        <taxon>Eukaryota</taxon>
        <taxon>Viridiplantae</taxon>
        <taxon>Chlorophyta</taxon>
        <taxon>core chlorophytes</taxon>
        <taxon>Chlorophyceae</taxon>
        <taxon>CS clade</taxon>
        <taxon>Chlamydomonadales</taxon>
        <taxon>Volvocaceae</taxon>
        <taxon>Volvox</taxon>
    </lineage>
</organism>
<dbReference type="Pfam" id="PF12499">
    <property type="entry name" value="DUF3707"/>
    <property type="match status" value="1"/>
</dbReference>
<reference evidence="3" key="1">
    <citation type="journal article" date="2021" name="Proc. Natl. Acad. Sci. U.S.A.">
        <title>Three genomes in the algal genus Volvox reveal the fate of a haploid sex-determining region after a transition to homothallism.</title>
        <authorList>
            <person name="Yamamoto K."/>
            <person name="Hamaji T."/>
            <person name="Kawai-Toyooka H."/>
            <person name="Matsuzaki R."/>
            <person name="Takahashi F."/>
            <person name="Nishimura Y."/>
            <person name="Kawachi M."/>
            <person name="Noguchi H."/>
            <person name="Minakuchi Y."/>
            <person name="Umen J.G."/>
            <person name="Toyoda A."/>
            <person name="Nozaki H."/>
        </authorList>
    </citation>
    <scope>NUCLEOTIDE SEQUENCE</scope>
    <source>
        <strain evidence="3">NIES-3780</strain>
    </source>
</reference>
<feature type="chain" id="PRO_5035233464" description="Pherophorin domain-containing protein" evidence="1">
    <location>
        <begin position="22"/>
        <end position="318"/>
    </location>
</feature>
<evidence type="ECO:0000259" key="2">
    <source>
        <dbReference type="Pfam" id="PF12499"/>
    </source>
</evidence>
<dbReference type="AlphaFoldDB" id="A0A8J4F580"/>
<name>A0A8J4F580_9CHLO</name>
<proteinExistence type="predicted"/>